<dbReference type="GO" id="GO:0035435">
    <property type="term" value="P:phosphate ion transmembrane transport"/>
    <property type="evidence" value="ECO:0007669"/>
    <property type="project" value="InterPro"/>
</dbReference>
<feature type="transmembrane region" description="Helical" evidence="9">
    <location>
        <begin position="267"/>
        <end position="289"/>
    </location>
</feature>
<proteinExistence type="inferred from homology"/>
<comment type="subcellular location">
    <subcellularLocation>
        <location evidence="1 9">Cell membrane</location>
        <topology evidence="1 9">Multi-pass membrane protein</topology>
    </subcellularLocation>
</comment>
<evidence type="ECO:0000313" key="13">
    <source>
        <dbReference type="Proteomes" id="UP000266389"/>
    </source>
</evidence>
<feature type="transmembrane region" description="Helical" evidence="9">
    <location>
        <begin position="148"/>
        <end position="172"/>
    </location>
</feature>
<evidence type="ECO:0000256" key="9">
    <source>
        <dbReference type="RuleBase" id="RU363043"/>
    </source>
</evidence>
<evidence type="ECO:0000256" key="6">
    <source>
        <dbReference type="ARBA" id="ARBA00022692"/>
    </source>
</evidence>
<dbReference type="AlphaFoldDB" id="A0A395M5Z0"/>
<feature type="transmembrane region" description="Helical" evidence="9">
    <location>
        <begin position="7"/>
        <end position="30"/>
    </location>
</feature>
<dbReference type="Proteomes" id="UP000266389">
    <property type="component" value="Unassembled WGS sequence"/>
</dbReference>
<organism evidence="11 13">
    <name type="scientific">Candidatus Thermochlorobacter aerophilus</name>
    <dbReference type="NCBI Taxonomy" id="1868324"/>
    <lineage>
        <taxon>Bacteria</taxon>
        <taxon>Pseudomonadati</taxon>
        <taxon>Chlorobiota</taxon>
        <taxon>Chlorobiia</taxon>
        <taxon>Chlorobiales</taxon>
        <taxon>Candidatus Thermochlorobacteriaceae</taxon>
        <taxon>Candidatus Thermochlorobacter</taxon>
    </lineage>
</organism>
<dbReference type="PANTHER" id="PTHR43470">
    <property type="entry name" value="PHOSPHATE TRANSPORT SYSTEM PERMEASE PROTEIN PSTA-RELATED"/>
    <property type="match status" value="1"/>
</dbReference>
<dbReference type="GO" id="GO:0005886">
    <property type="term" value="C:plasma membrane"/>
    <property type="evidence" value="ECO:0007669"/>
    <property type="project" value="UniProtKB-SubCell"/>
</dbReference>
<evidence type="ECO:0000313" key="11">
    <source>
        <dbReference type="EMBL" id="RFM25364.1"/>
    </source>
</evidence>
<accession>A0A395M5Z0</accession>
<keyword evidence="4" id="KW-0813">Transport</keyword>
<evidence type="ECO:0000256" key="5">
    <source>
        <dbReference type="ARBA" id="ARBA00022475"/>
    </source>
</evidence>
<evidence type="ECO:0000256" key="1">
    <source>
        <dbReference type="ARBA" id="ARBA00004651"/>
    </source>
</evidence>
<dbReference type="GO" id="GO:0005315">
    <property type="term" value="F:phosphate transmembrane transporter activity"/>
    <property type="evidence" value="ECO:0007669"/>
    <property type="project" value="InterPro"/>
</dbReference>
<comment type="caution">
    <text evidence="11">The sequence shown here is derived from an EMBL/GenBank/DDBJ whole genome shotgun (WGS) entry which is preliminary data.</text>
</comment>
<evidence type="ECO:0000313" key="12">
    <source>
        <dbReference type="EMBL" id="RFM25515.1"/>
    </source>
</evidence>
<dbReference type="CDD" id="cd06261">
    <property type="entry name" value="TM_PBP2"/>
    <property type="match status" value="1"/>
</dbReference>
<gene>
    <name evidence="11" type="primary">pstA</name>
    <name evidence="12" type="ORF">D0433_00345</name>
    <name evidence="11" type="ORF">D0433_01745</name>
</gene>
<evidence type="ECO:0000256" key="2">
    <source>
        <dbReference type="ARBA" id="ARBA00007069"/>
    </source>
</evidence>
<protein>
    <recommendedName>
        <fullName evidence="3 9">Phosphate transport system permease protein PstA</fullName>
    </recommendedName>
</protein>
<evidence type="ECO:0000256" key="8">
    <source>
        <dbReference type="ARBA" id="ARBA00023136"/>
    </source>
</evidence>
<sequence>MKKKLLGYFYTGTTAFAALLIILIIAVILFDIFRGGLAKLSWEFLTAPPREGMTAGGIFPAIYGTFILVILMSILVLPFGIITAIYLSEYTSSQNRFARMVRFAISNLASVPSIVFGLFGLGFFVQFVGAGLDRLLVPDDEVIWGKPALIWAAATLAILTLPVVIVAVEEALRSVPKEYREASHALGATKWQTVWHTVLPNAVSGILTGAILAISRGAGEVAPLLFTGAAFFLPKLPNSLDDQFMHLGYHLYVMSTQSVNVELTLPIQYGTTLVLLSLTFALNLTAVLIRYRLRKKL</sequence>
<dbReference type="EMBL" id="PHFL01000007">
    <property type="protein sequence ID" value="RFM25364.1"/>
    <property type="molecule type" value="Genomic_DNA"/>
</dbReference>
<feature type="transmembrane region" description="Helical" evidence="9">
    <location>
        <begin position="108"/>
        <end position="128"/>
    </location>
</feature>
<dbReference type="PANTHER" id="PTHR43470:SF6">
    <property type="entry name" value="PHOSPHATE TRANSPORT SYSTEM PERMEASE PROTEIN PSTA"/>
    <property type="match status" value="1"/>
</dbReference>
<evidence type="ECO:0000256" key="3">
    <source>
        <dbReference type="ARBA" id="ARBA00016864"/>
    </source>
</evidence>
<dbReference type="InterPro" id="IPR035906">
    <property type="entry name" value="MetI-like_sf"/>
</dbReference>
<feature type="transmembrane region" description="Helical" evidence="9">
    <location>
        <begin position="61"/>
        <end position="87"/>
    </location>
</feature>
<keyword evidence="5 9" id="KW-1003">Cell membrane</keyword>
<keyword evidence="7 9" id="KW-1133">Transmembrane helix</keyword>
<feature type="domain" description="ABC transmembrane type-1" evidence="10">
    <location>
        <begin position="62"/>
        <end position="286"/>
    </location>
</feature>
<feature type="transmembrane region" description="Helical" evidence="9">
    <location>
        <begin position="193"/>
        <end position="214"/>
    </location>
</feature>
<dbReference type="NCBIfam" id="TIGR00974">
    <property type="entry name" value="3a0107s02c"/>
    <property type="match status" value="1"/>
</dbReference>
<reference evidence="11 13" key="1">
    <citation type="journal article" date="2011" name="ISME J.">
        <title>Community ecology of hot spring cyanobacterial mats: predominant populations and their functional potential.</title>
        <authorList>
            <person name="Klatt C.G."/>
            <person name="Wood J.M."/>
            <person name="Rusch D.B."/>
            <person name="Bateson M.M."/>
            <person name="Hamamura N."/>
            <person name="Heidelberg J.F."/>
            <person name="Grossman A.R."/>
            <person name="Bhaya D."/>
            <person name="Cohan F.M."/>
            <person name="Kuhl M."/>
            <person name="Bryant D.A."/>
            <person name="Ward D.M."/>
        </authorList>
    </citation>
    <scope>NUCLEOTIDE SEQUENCE [LARGE SCALE GENOMIC DNA]</scope>
    <source>
        <strain evidence="11">OS</strain>
    </source>
</reference>
<comment type="similarity">
    <text evidence="2 9">Belongs to the binding-protein-dependent transport system permease family. CysTW subfamily.</text>
</comment>
<dbReference type="InterPro" id="IPR005672">
    <property type="entry name" value="Phosphate_PstA"/>
</dbReference>
<dbReference type="Gene3D" id="1.10.3720.10">
    <property type="entry name" value="MetI-like"/>
    <property type="match status" value="1"/>
</dbReference>
<dbReference type="PROSITE" id="PS50928">
    <property type="entry name" value="ABC_TM1"/>
    <property type="match status" value="1"/>
</dbReference>
<reference evidence="11" key="2">
    <citation type="submission" date="2017-08" db="EMBL/GenBank/DDBJ databases">
        <authorList>
            <person name="de Groot N.N."/>
        </authorList>
    </citation>
    <scope>NUCLEOTIDE SEQUENCE</scope>
    <source>
        <strain evidence="11">OS</strain>
    </source>
</reference>
<dbReference type="EMBL" id="PHFL01000001">
    <property type="protein sequence ID" value="RFM25515.1"/>
    <property type="molecule type" value="Genomic_DNA"/>
</dbReference>
<keyword evidence="6 9" id="KW-0812">Transmembrane</keyword>
<dbReference type="Pfam" id="PF00528">
    <property type="entry name" value="BPD_transp_1"/>
    <property type="match status" value="1"/>
</dbReference>
<evidence type="ECO:0000256" key="4">
    <source>
        <dbReference type="ARBA" id="ARBA00022448"/>
    </source>
</evidence>
<evidence type="ECO:0000256" key="7">
    <source>
        <dbReference type="ARBA" id="ARBA00022989"/>
    </source>
</evidence>
<dbReference type="InterPro" id="IPR000515">
    <property type="entry name" value="MetI-like"/>
</dbReference>
<dbReference type="SUPFAM" id="SSF161098">
    <property type="entry name" value="MetI-like"/>
    <property type="match status" value="1"/>
</dbReference>
<name>A0A395M5Z0_9BACT</name>
<keyword evidence="8 9" id="KW-0472">Membrane</keyword>
<evidence type="ECO:0000259" key="10">
    <source>
        <dbReference type="PROSITE" id="PS50928"/>
    </source>
</evidence>